<sequence>MRLLGGELQVDFYWPSAHVVVEVEGYETHSGRSAWLEDCRRHNRLVVNRYRSLRFTWEDVLYGRDYVVETLRVALAQAGAPKAR</sequence>
<gene>
    <name evidence="2" type="ORF">GCM10023196_007800</name>
</gene>
<feature type="domain" description="DUF559" evidence="1">
    <location>
        <begin position="9"/>
        <end position="74"/>
    </location>
</feature>
<dbReference type="Gene3D" id="3.40.960.10">
    <property type="entry name" value="VSR Endonuclease"/>
    <property type="match status" value="1"/>
</dbReference>
<reference evidence="3" key="1">
    <citation type="journal article" date="2019" name="Int. J. Syst. Evol. Microbiol.">
        <title>The Global Catalogue of Microorganisms (GCM) 10K type strain sequencing project: providing services to taxonomists for standard genome sequencing and annotation.</title>
        <authorList>
            <consortium name="The Broad Institute Genomics Platform"/>
            <consortium name="The Broad Institute Genome Sequencing Center for Infectious Disease"/>
            <person name="Wu L."/>
            <person name="Ma J."/>
        </authorList>
    </citation>
    <scope>NUCLEOTIDE SEQUENCE [LARGE SCALE GENOMIC DNA]</scope>
    <source>
        <strain evidence="3">JCM 17939</strain>
    </source>
</reference>
<evidence type="ECO:0000313" key="2">
    <source>
        <dbReference type="EMBL" id="GAA4621129.1"/>
    </source>
</evidence>
<accession>A0ABP8U318</accession>
<organism evidence="2 3">
    <name type="scientific">Actinoallomurus vinaceus</name>
    <dbReference type="NCBI Taxonomy" id="1080074"/>
    <lineage>
        <taxon>Bacteria</taxon>
        <taxon>Bacillati</taxon>
        <taxon>Actinomycetota</taxon>
        <taxon>Actinomycetes</taxon>
        <taxon>Streptosporangiales</taxon>
        <taxon>Thermomonosporaceae</taxon>
        <taxon>Actinoallomurus</taxon>
    </lineage>
</organism>
<evidence type="ECO:0000259" key="1">
    <source>
        <dbReference type="Pfam" id="PF04480"/>
    </source>
</evidence>
<comment type="caution">
    <text evidence="2">The sequence shown here is derived from an EMBL/GenBank/DDBJ whole genome shotgun (WGS) entry which is preliminary data.</text>
</comment>
<evidence type="ECO:0000313" key="3">
    <source>
        <dbReference type="Proteomes" id="UP001501442"/>
    </source>
</evidence>
<dbReference type="EMBL" id="BAABHK010000001">
    <property type="protein sequence ID" value="GAA4621129.1"/>
    <property type="molecule type" value="Genomic_DNA"/>
</dbReference>
<proteinExistence type="predicted"/>
<protein>
    <recommendedName>
        <fullName evidence="1">DUF559 domain-containing protein</fullName>
    </recommendedName>
</protein>
<dbReference type="InterPro" id="IPR007569">
    <property type="entry name" value="DUF559"/>
</dbReference>
<keyword evidence="3" id="KW-1185">Reference proteome</keyword>
<name>A0ABP8U318_9ACTN</name>
<dbReference type="Proteomes" id="UP001501442">
    <property type="component" value="Unassembled WGS sequence"/>
</dbReference>
<dbReference type="Pfam" id="PF04480">
    <property type="entry name" value="DUF559"/>
    <property type="match status" value="1"/>
</dbReference>